<sequence>MSFYIVPRCNFVKKRKRKGYKSKMIICVLIFLMLLVIIGVIVVCCIAKKPSDKEVCVNQENINTLKHKSIFKKRNSNNLDYVEDSIFLSESAEFNSMFEEKEEILKKFDVNTEKQNKWENENKEMINKIKDMIVSGSKEEKDKNIKKEYKTTGDILKSMLKSIKNSNAPKHILLVCKTAIFLSLNIVKFAMAYPSLFGGISGVFLLKTCLEFIAGKINDGTDASIEFIETTVPIKKIIKQVEETIPAHPVVSTTQHTFDGMSWVARNFFKLYTALYGDKMFKKE</sequence>
<protein>
    <submittedName>
        <fullName evidence="2">Uncharacterized protein</fullName>
    </submittedName>
</protein>
<dbReference type="EMBL" id="MNPJ01000025">
    <property type="protein sequence ID" value="OQS53777.1"/>
    <property type="molecule type" value="Genomic_DNA"/>
</dbReference>
<keyword evidence="1" id="KW-1133">Transmembrane helix</keyword>
<keyword evidence="3" id="KW-1185">Reference proteome</keyword>
<name>A0A1W0E3F9_9MICR</name>
<keyword evidence="1" id="KW-0472">Membrane</keyword>
<evidence type="ECO:0000313" key="3">
    <source>
        <dbReference type="Proteomes" id="UP000192758"/>
    </source>
</evidence>
<gene>
    <name evidence="2" type="ORF">EHP00_1240</name>
</gene>
<dbReference type="AlphaFoldDB" id="A0A1W0E3F9"/>
<comment type="caution">
    <text evidence="2">The sequence shown here is derived from an EMBL/GenBank/DDBJ whole genome shotgun (WGS) entry which is preliminary data.</text>
</comment>
<keyword evidence="1" id="KW-0812">Transmembrane</keyword>
<reference evidence="2 3" key="1">
    <citation type="journal article" date="2017" name="Environ. Microbiol.">
        <title>Decay of the glycolytic pathway and adaptation to intranuclear parasitism within Enterocytozoonidae microsporidia.</title>
        <authorList>
            <person name="Wiredu Boakye D."/>
            <person name="Jaroenlak P."/>
            <person name="Prachumwat A."/>
            <person name="Williams T.A."/>
            <person name="Bateman K.S."/>
            <person name="Itsathitphaisarn O."/>
            <person name="Sritunyalucksana K."/>
            <person name="Paszkiewicz K.H."/>
            <person name="Moore K.A."/>
            <person name="Stentiford G.D."/>
            <person name="Williams B.A."/>
        </authorList>
    </citation>
    <scope>NUCLEOTIDE SEQUENCE [LARGE SCALE GENOMIC DNA]</scope>
    <source>
        <strain evidence="2 3">TH1</strain>
    </source>
</reference>
<evidence type="ECO:0000256" key="1">
    <source>
        <dbReference type="SAM" id="Phobius"/>
    </source>
</evidence>
<dbReference type="VEuPathDB" id="MicrosporidiaDB:EHP00_1240"/>
<proteinExistence type="predicted"/>
<dbReference type="Proteomes" id="UP000192758">
    <property type="component" value="Unassembled WGS sequence"/>
</dbReference>
<evidence type="ECO:0000313" key="2">
    <source>
        <dbReference type="EMBL" id="OQS53777.1"/>
    </source>
</evidence>
<feature type="transmembrane region" description="Helical" evidence="1">
    <location>
        <begin position="24"/>
        <end position="43"/>
    </location>
</feature>
<organism evidence="2 3">
    <name type="scientific">Ecytonucleospora hepatopenaei</name>
    <dbReference type="NCBI Taxonomy" id="646526"/>
    <lineage>
        <taxon>Eukaryota</taxon>
        <taxon>Fungi</taxon>
        <taxon>Fungi incertae sedis</taxon>
        <taxon>Microsporidia</taxon>
        <taxon>Enterocytozoonidae</taxon>
        <taxon>Ecytonucleospora</taxon>
    </lineage>
</organism>
<accession>A0A1W0E3F9</accession>